<proteinExistence type="predicted"/>
<dbReference type="EMBL" id="UOFK01000327">
    <property type="protein sequence ID" value="VAW82615.1"/>
    <property type="molecule type" value="Genomic_DNA"/>
</dbReference>
<evidence type="ECO:0000313" key="1">
    <source>
        <dbReference type="EMBL" id="VAW82615.1"/>
    </source>
</evidence>
<accession>A0A3B0YP24</accession>
<protein>
    <submittedName>
        <fullName evidence="1">Uncharacterized protein</fullName>
    </submittedName>
</protein>
<gene>
    <name evidence="1" type="ORF">MNBD_GAMMA13-988</name>
</gene>
<organism evidence="1">
    <name type="scientific">hydrothermal vent metagenome</name>
    <dbReference type="NCBI Taxonomy" id="652676"/>
    <lineage>
        <taxon>unclassified sequences</taxon>
        <taxon>metagenomes</taxon>
        <taxon>ecological metagenomes</taxon>
    </lineage>
</organism>
<sequence>HISEKNNRPELAFDCLTSAAGKNAAAVLVANQPDGMPWLKIE</sequence>
<reference evidence="1" key="1">
    <citation type="submission" date="2018-06" db="EMBL/GenBank/DDBJ databases">
        <authorList>
            <person name="Zhirakovskaya E."/>
        </authorList>
    </citation>
    <scope>NUCLEOTIDE SEQUENCE</scope>
</reference>
<name>A0A3B0YP24_9ZZZZ</name>
<dbReference type="AlphaFoldDB" id="A0A3B0YP24"/>
<feature type="non-terminal residue" evidence="1">
    <location>
        <position position="1"/>
    </location>
</feature>